<keyword evidence="2" id="KW-1185">Reference proteome</keyword>
<comment type="caution">
    <text evidence="1">The sequence shown here is derived from an EMBL/GenBank/DDBJ whole genome shotgun (WGS) entry which is preliminary data.</text>
</comment>
<dbReference type="InterPro" id="IPR021424">
    <property type="entry name" value="PorA"/>
</dbReference>
<dbReference type="EMBL" id="JBIRWM010000004">
    <property type="protein sequence ID" value="MFI2156181.1"/>
    <property type="molecule type" value="Genomic_DNA"/>
</dbReference>
<organism evidence="1 2">
    <name type="scientific">Streptomyces olivaceoviridis</name>
    <name type="common">Streptomyces corchorusii</name>
    <dbReference type="NCBI Taxonomy" id="1921"/>
    <lineage>
        <taxon>Bacteria</taxon>
        <taxon>Bacillati</taxon>
        <taxon>Actinomycetota</taxon>
        <taxon>Actinomycetes</taxon>
        <taxon>Kitasatosporales</taxon>
        <taxon>Streptomycetaceae</taxon>
        <taxon>Streptomyces</taxon>
    </lineage>
</organism>
<gene>
    <name evidence="1" type="ORF">ACH49L_10885</name>
</gene>
<name>A0ABW7V7H2_STROI</name>
<evidence type="ECO:0000313" key="2">
    <source>
        <dbReference type="Proteomes" id="UP001611397"/>
    </source>
</evidence>
<proteinExistence type="predicted"/>
<sequence>MRRKAGLVLLACAVFCAAPAPLVRWYAFPRLARIPANQYQDMVLPQGRRGGREEGRAGRNCAAAPCSAVAPRSPRSPGT</sequence>
<dbReference type="Proteomes" id="UP001611397">
    <property type="component" value="Unassembled WGS sequence"/>
</dbReference>
<evidence type="ECO:0000313" key="1">
    <source>
        <dbReference type="EMBL" id="MFI2156181.1"/>
    </source>
</evidence>
<protein>
    <submittedName>
        <fullName evidence="1">Porin PorA family protein</fullName>
    </submittedName>
</protein>
<reference evidence="1 2" key="1">
    <citation type="submission" date="2024-10" db="EMBL/GenBank/DDBJ databases">
        <title>The Natural Products Discovery Center: Release of the First 8490 Sequenced Strains for Exploring Actinobacteria Biosynthetic Diversity.</title>
        <authorList>
            <person name="Kalkreuter E."/>
            <person name="Kautsar S.A."/>
            <person name="Yang D."/>
            <person name="Bader C.D."/>
            <person name="Teijaro C.N."/>
            <person name="Fluegel L."/>
            <person name="Davis C.M."/>
            <person name="Simpson J.R."/>
            <person name="Lauterbach L."/>
            <person name="Steele A.D."/>
            <person name="Gui C."/>
            <person name="Meng S."/>
            <person name="Li G."/>
            <person name="Viehrig K."/>
            <person name="Ye F."/>
            <person name="Su P."/>
            <person name="Kiefer A.F."/>
            <person name="Nichols A."/>
            <person name="Cepeda A.J."/>
            <person name="Yan W."/>
            <person name="Fan B."/>
            <person name="Jiang Y."/>
            <person name="Adhikari A."/>
            <person name="Zheng C.-J."/>
            <person name="Schuster L."/>
            <person name="Cowan T.M."/>
            <person name="Smanski M.J."/>
            <person name="Chevrette M.G."/>
            <person name="De Carvalho L.P.S."/>
            <person name="Shen B."/>
        </authorList>
    </citation>
    <scope>NUCLEOTIDE SEQUENCE [LARGE SCALE GENOMIC DNA]</scope>
    <source>
        <strain evidence="1 2">NPDC020295</strain>
    </source>
</reference>
<accession>A0ABW7V7H2</accession>
<dbReference type="Pfam" id="PF11271">
    <property type="entry name" value="PorA"/>
    <property type="match status" value="1"/>
</dbReference>
<dbReference type="RefSeq" id="WP_341846288.1">
    <property type="nucleotide sequence ID" value="NZ_JBIRUT010000012.1"/>
</dbReference>